<dbReference type="RefSeq" id="XP_027197774.1">
    <property type="nucleotide sequence ID" value="XM_027341973.1"/>
</dbReference>
<protein>
    <submittedName>
        <fullName evidence="2">Uncharacterized protein LOC113792092 isoform X2</fullName>
    </submittedName>
</protein>
<dbReference type="OrthoDB" id="6495157at2759"/>
<gene>
    <name evidence="2" type="primary">LOC113792092</name>
</gene>
<accession>A0A6P6Y0F6</accession>
<dbReference type="Proteomes" id="UP000515146">
    <property type="component" value="Unplaced"/>
</dbReference>
<evidence type="ECO:0000313" key="2">
    <source>
        <dbReference type="RefSeq" id="XP_027197774.1"/>
    </source>
</evidence>
<dbReference type="GO" id="GO:0032991">
    <property type="term" value="C:protein-containing complex"/>
    <property type="evidence" value="ECO:0007669"/>
    <property type="project" value="UniProtKB-ARBA"/>
</dbReference>
<evidence type="ECO:0000313" key="1">
    <source>
        <dbReference type="Proteomes" id="UP000515146"/>
    </source>
</evidence>
<organism evidence="1 2">
    <name type="scientific">Dermatophagoides pteronyssinus</name>
    <name type="common">European house dust mite</name>
    <dbReference type="NCBI Taxonomy" id="6956"/>
    <lineage>
        <taxon>Eukaryota</taxon>
        <taxon>Metazoa</taxon>
        <taxon>Ecdysozoa</taxon>
        <taxon>Arthropoda</taxon>
        <taxon>Chelicerata</taxon>
        <taxon>Arachnida</taxon>
        <taxon>Acari</taxon>
        <taxon>Acariformes</taxon>
        <taxon>Sarcoptiformes</taxon>
        <taxon>Astigmata</taxon>
        <taxon>Psoroptidia</taxon>
        <taxon>Analgoidea</taxon>
        <taxon>Pyroglyphidae</taxon>
        <taxon>Dermatophagoidinae</taxon>
        <taxon>Dermatophagoides</taxon>
    </lineage>
</organism>
<dbReference type="InterPro" id="IPR036465">
    <property type="entry name" value="vWFA_dom_sf"/>
</dbReference>
<dbReference type="CDD" id="cd00198">
    <property type="entry name" value="vWFA"/>
    <property type="match status" value="1"/>
</dbReference>
<name>A0A6P6Y0F6_DERPT</name>
<dbReference type="SUPFAM" id="SSF53300">
    <property type="entry name" value="vWA-like"/>
    <property type="match status" value="1"/>
</dbReference>
<keyword evidence="1" id="KW-1185">Reference proteome</keyword>
<sequence>MDQTLFLILIDESLSMRMKRQEVVDGINRYIEVQREINPNSININMVEPLRLYDYNPSGRTGLFDAVKCALELADEIRNDHERVVCIMVTDGQDNASQQNQSCKAIQKMVKKYEMKNDWSFTYMEKPSEYWSRKNPVSKISYKAKRPCYSTMTNTSAVAQRRLRSSQLQSVVSS</sequence>
<reference evidence="2" key="1">
    <citation type="submission" date="2025-08" db="UniProtKB">
        <authorList>
            <consortium name="RefSeq"/>
        </authorList>
    </citation>
    <scope>IDENTIFICATION</scope>
    <source>
        <strain evidence="2">Airmid</strain>
    </source>
</reference>
<dbReference type="AlphaFoldDB" id="A0A6P6Y0F6"/>
<proteinExistence type="predicted"/>